<evidence type="ECO:0000259" key="1">
    <source>
        <dbReference type="Pfam" id="PF04289"/>
    </source>
</evidence>
<dbReference type="SUPFAM" id="SSF50475">
    <property type="entry name" value="FMN-binding split barrel"/>
    <property type="match status" value="1"/>
</dbReference>
<organism evidence="3 4">
    <name type="scientific">Candidatus Methanolliviera hydrocarbonicum</name>
    <dbReference type="NCBI Taxonomy" id="2491085"/>
    <lineage>
        <taxon>Archaea</taxon>
        <taxon>Methanobacteriati</taxon>
        <taxon>Methanobacteriota</taxon>
        <taxon>Candidatus Methanoliparia</taxon>
        <taxon>Candidatus Methanoliparales</taxon>
        <taxon>Candidatus Methanollivieraceae</taxon>
        <taxon>Candidatus Methanolliviera</taxon>
    </lineage>
</organism>
<dbReference type="InterPro" id="IPR049288">
    <property type="entry name" value="DUF447_C"/>
</dbReference>
<dbReference type="InterPro" id="IPR012349">
    <property type="entry name" value="Split_barrel_FMN-bd"/>
</dbReference>
<feature type="domain" description="DUF447" evidence="2">
    <location>
        <begin position="161"/>
        <end position="211"/>
    </location>
</feature>
<evidence type="ECO:0000313" key="3">
    <source>
        <dbReference type="EMBL" id="RZN68404.1"/>
    </source>
</evidence>
<dbReference type="Pfam" id="PF20766">
    <property type="entry name" value="DUF447_C"/>
    <property type="match status" value="1"/>
</dbReference>
<comment type="caution">
    <text evidence="3">The sequence shown here is derived from an EMBL/GenBank/DDBJ whole genome shotgun (WGS) entry which is preliminary data.</text>
</comment>
<dbReference type="Gene3D" id="2.30.110.10">
    <property type="entry name" value="Electron Transport, Fmn-binding Protein, Chain A"/>
    <property type="match status" value="1"/>
</dbReference>
<dbReference type="AlphaFoldDB" id="A0A520KVU6"/>
<sequence>MSFWLMGVIKFKEDLERFGIYGRGITEVISTTISKRGINAAPIGLINKDLTYVEVFKERNQIGDLVQGKSKIFTCHTYENLFKDGNIGINVTYNPLFFVESAFNDLKEEDYFFLDDFPFLKDSHAIIKFEVDGITEEKHFCRFYLKFSWGKVLKREVIGINRGFNLLLELTILATRRRITNRYDELYPFYSPIIKNCGDERMIKALERLNKLADSSK</sequence>
<dbReference type="Proteomes" id="UP000320766">
    <property type="component" value="Unassembled WGS sequence"/>
</dbReference>
<proteinExistence type="predicted"/>
<dbReference type="Pfam" id="PF04289">
    <property type="entry name" value="DUF447_N"/>
    <property type="match status" value="1"/>
</dbReference>
<accession>A0A520KVU6</accession>
<dbReference type="Gene3D" id="1.20.58.290">
    <property type="entry name" value="Hypothetical membrane protein ta0354_69_121"/>
    <property type="match status" value="1"/>
</dbReference>
<evidence type="ECO:0000259" key="2">
    <source>
        <dbReference type="Pfam" id="PF20766"/>
    </source>
</evidence>
<gene>
    <name evidence="3" type="ORF">EF807_06040</name>
</gene>
<protein>
    <submittedName>
        <fullName evidence="3">DUF447 family protein</fullName>
    </submittedName>
</protein>
<reference evidence="3 4" key="1">
    <citation type="journal article" date="2019" name="Nat. Microbiol.">
        <title>Wide diversity of methane and short-chain alkane metabolisms in uncultured archaea.</title>
        <authorList>
            <person name="Borrel G."/>
            <person name="Adam P.S."/>
            <person name="McKay L.J."/>
            <person name="Chen L.X."/>
            <person name="Sierra-Garcia I.N."/>
            <person name="Sieber C.M."/>
            <person name="Letourneur Q."/>
            <person name="Ghozlane A."/>
            <person name="Andersen G.L."/>
            <person name="Li W.J."/>
            <person name="Hallam S.J."/>
            <person name="Muyzer G."/>
            <person name="de Oliveira V.M."/>
            <person name="Inskeep W.P."/>
            <person name="Banfield J.F."/>
            <person name="Gribaldo S."/>
        </authorList>
    </citation>
    <scope>NUCLEOTIDE SEQUENCE [LARGE SCALE GENOMIC DNA]</scope>
    <source>
        <strain evidence="3">NM1b</strain>
    </source>
</reference>
<name>A0A520KVU6_9EURY</name>
<dbReference type="EMBL" id="RXIL01000108">
    <property type="protein sequence ID" value="RZN68404.1"/>
    <property type="molecule type" value="Genomic_DNA"/>
</dbReference>
<feature type="domain" description="DUF447" evidence="1">
    <location>
        <begin position="26"/>
        <end position="146"/>
    </location>
</feature>
<evidence type="ECO:0000313" key="4">
    <source>
        <dbReference type="Proteomes" id="UP000320766"/>
    </source>
</evidence>
<dbReference type="InterPro" id="IPR007386">
    <property type="entry name" value="DUF447_N"/>
</dbReference>